<protein>
    <submittedName>
        <fullName evidence="1">Uncharacterized protein</fullName>
    </submittedName>
</protein>
<sequence>MPLVGDIFTSDENSFVDKIGIKIKKALHYLVDLRYTIYMLITYNILRKEPKELSLVRRVIYYFIFVNAIDFVVKKVTKNKKKSTHKLISIGLHLSAILLSLILLKKLKISFSNIDSIKAYIKHTIANEKSEAEIAKKLLPLLLIPILIINSIINAAKEYKEFDEPKIIKKYYNTFTGKFETENYFKDIPIYKRLFSNFGLIYNSISEKNFSITGLLILNNILNSIDTNIATKRNDLLFGSVYKIIVDSYVILNPLLKIISNLQDKKLINQ</sequence>
<dbReference type="VEuPathDB" id="MicrosporidiaDB:H312_01448"/>
<organism evidence="1 2">
    <name type="scientific">Anncaliia algerae PRA339</name>
    <dbReference type="NCBI Taxonomy" id="1288291"/>
    <lineage>
        <taxon>Eukaryota</taxon>
        <taxon>Fungi</taxon>
        <taxon>Fungi incertae sedis</taxon>
        <taxon>Microsporidia</taxon>
        <taxon>Tubulinosematoidea</taxon>
        <taxon>Tubulinosematidae</taxon>
        <taxon>Anncaliia</taxon>
    </lineage>
</organism>
<evidence type="ECO:0000313" key="1">
    <source>
        <dbReference type="EMBL" id="KCZ81156.1"/>
    </source>
</evidence>
<dbReference type="HOGENOM" id="CLU_1030455_0_0_1"/>
<name>A0A059F2H9_9MICR</name>
<evidence type="ECO:0000313" key="2">
    <source>
        <dbReference type="Proteomes" id="UP000030655"/>
    </source>
</evidence>
<keyword evidence="2" id="KW-1185">Reference proteome</keyword>
<proteinExistence type="predicted"/>
<dbReference type="AlphaFoldDB" id="A0A059F2H9"/>
<accession>A0A059F2H9</accession>
<dbReference type="EMBL" id="KK365149">
    <property type="protein sequence ID" value="KCZ81156.1"/>
    <property type="molecule type" value="Genomic_DNA"/>
</dbReference>
<gene>
    <name evidence="1" type="ORF">H312_01448</name>
</gene>
<dbReference type="OrthoDB" id="2192559at2759"/>
<dbReference type="Proteomes" id="UP000030655">
    <property type="component" value="Unassembled WGS sequence"/>
</dbReference>
<reference evidence="1 2" key="2">
    <citation type="submission" date="2014-03" db="EMBL/GenBank/DDBJ databases">
        <title>The Genome Sequence of Anncaliia algerae insect isolate PRA339.</title>
        <authorList>
            <consortium name="The Broad Institute Genome Sequencing Platform"/>
            <consortium name="The Broad Institute Genome Sequencing Center for Infectious Disease"/>
            <person name="Cuomo C."/>
            <person name="Becnel J."/>
            <person name="Sanscrainte N."/>
            <person name="Walker B."/>
            <person name="Young S.K."/>
            <person name="Zeng Q."/>
            <person name="Gargeya S."/>
            <person name="Fitzgerald M."/>
            <person name="Haas B."/>
            <person name="Abouelleil A."/>
            <person name="Alvarado L."/>
            <person name="Arachchi H.M."/>
            <person name="Berlin A.M."/>
            <person name="Chapman S.B."/>
            <person name="Dewar J."/>
            <person name="Goldberg J."/>
            <person name="Griggs A."/>
            <person name="Gujja S."/>
            <person name="Hansen M."/>
            <person name="Howarth C."/>
            <person name="Imamovic A."/>
            <person name="Larimer J."/>
            <person name="McCowan C."/>
            <person name="Murphy C."/>
            <person name="Neiman D."/>
            <person name="Pearson M."/>
            <person name="Priest M."/>
            <person name="Roberts A."/>
            <person name="Saif S."/>
            <person name="Shea T."/>
            <person name="Sisk P."/>
            <person name="Sykes S."/>
            <person name="Wortman J."/>
            <person name="Nusbaum C."/>
            <person name="Birren B."/>
        </authorList>
    </citation>
    <scope>NUCLEOTIDE SEQUENCE [LARGE SCALE GENOMIC DNA]</scope>
    <source>
        <strain evidence="1 2">PRA339</strain>
    </source>
</reference>
<reference evidence="2" key="1">
    <citation type="submission" date="2013-02" db="EMBL/GenBank/DDBJ databases">
        <authorList>
            <consortium name="The Broad Institute Genome Sequencing Platform"/>
            <person name="Cuomo C."/>
            <person name="Becnel J."/>
            <person name="Sanscrainte N."/>
            <person name="Walker B."/>
            <person name="Young S.K."/>
            <person name="Zeng Q."/>
            <person name="Gargeya S."/>
            <person name="Fitzgerald M."/>
            <person name="Haas B."/>
            <person name="Abouelleil A."/>
            <person name="Alvarado L."/>
            <person name="Arachchi H.M."/>
            <person name="Berlin A.M."/>
            <person name="Chapman S.B."/>
            <person name="Dewar J."/>
            <person name="Goldberg J."/>
            <person name="Griggs A."/>
            <person name="Gujja S."/>
            <person name="Hansen M."/>
            <person name="Howarth C."/>
            <person name="Imamovic A."/>
            <person name="Larimer J."/>
            <person name="McCowan C."/>
            <person name="Murphy C."/>
            <person name="Neiman D."/>
            <person name="Pearson M."/>
            <person name="Priest M."/>
            <person name="Roberts A."/>
            <person name="Saif S."/>
            <person name="Shea T."/>
            <person name="Sisk P."/>
            <person name="Sykes S."/>
            <person name="Wortman J."/>
            <person name="Nusbaum C."/>
            <person name="Birren B."/>
        </authorList>
    </citation>
    <scope>NUCLEOTIDE SEQUENCE [LARGE SCALE GENOMIC DNA]</scope>
    <source>
        <strain evidence="2">PRA339</strain>
    </source>
</reference>